<dbReference type="FunFam" id="2.30.30.40:FF:000032">
    <property type="entry name" value="Putative C-Jun-amino-terminal kinase-interacting protein 2"/>
    <property type="match status" value="1"/>
</dbReference>
<feature type="region of interest" description="Disordered" evidence="7">
    <location>
        <begin position="267"/>
        <end position="353"/>
    </location>
</feature>
<evidence type="ECO:0000256" key="2">
    <source>
        <dbReference type="ARBA" id="ARBA00009866"/>
    </source>
</evidence>
<evidence type="ECO:0000259" key="9">
    <source>
        <dbReference type="PROSITE" id="PS50002"/>
    </source>
</evidence>
<evidence type="ECO:0000313" key="10">
    <source>
        <dbReference type="EMBL" id="NWX60426.1"/>
    </source>
</evidence>
<evidence type="ECO:0000256" key="6">
    <source>
        <dbReference type="PROSITE-ProRule" id="PRU00192"/>
    </source>
</evidence>
<evidence type="ECO:0000256" key="5">
    <source>
        <dbReference type="ARBA" id="ARBA00022553"/>
    </source>
</evidence>
<name>A0A7K6XMQ6_9PASE</name>
<dbReference type="GO" id="GO:0005078">
    <property type="term" value="F:MAP-kinase scaffold activity"/>
    <property type="evidence" value="ECO:0007669"/>
    <property type="project" value="TreeGrafter"/>
</dbReference>
<dbReference type="Pfam" id="PF14604">
    <property type="entry name" value="SH3_9"/>
    <property type="match status" value="1"/>
</dbReference>
<dbReference type="InterPro" id="IPR035638">
    <property type="entry name" value="JIP1_SH3"/>
</dbReference>
<organism evidence="10 11">
    <name type="scientific">Promerops cafer</name>
    <name type="common">Cape sugarbird</name>
    <dbReference type="NCBI Taxonomy" id="254652"/>
    <lineage>
        <taxon>Eukaryota</taxon>
        <taxon>Metazoa</taxon>
        <taxon>Chordata</taxon>
        <taxon>Craniata</taxon>
        <taxon>Vertebrata</taxon>
        <taxon>Euteleostomi</taxon>
        <taxon>Archelosauria</taxon>
        <taxon>Archosauria</taxon>
        <taxon>Dinosauria</taxon>
        <taxon>Saurischia</taxon>
        <taxon>Theropoda</taxon>
        <taxon>Coelurosauria</taxon>
        <taxon>Aves</taxon>
        <taxon>Neognathae</taxon>
        <taxon>Neoaves</taxon>
        <taxon>Telluraves</taxon>
        <taxon>Australaves</taxon>
        <taxon>Passeriformes</taxon>
        <taxon>Passeroidea</taxon>
        <taxon>Nectariniidae</taxon>
        <taxon>Promerops</taxon>
    </lineage>
</organism>
<evidence type="ECO:0000259" key="8">
    <source>
        <dbReference type="PROSITE" id="PS01179"/>
    </source>
</evidence>
<feature type="domain" description="SH3" evidence="9">
    <location>
        <begin position="470"/>
        <end position="531"/>
    </location>
</feature>
<comment type="caution">
    <text evidence="10">The sequence shown here is derived from an EMBL/GenBank/DDBJ whole genome shotgun (WGS) entry which is preliminary data.</text>
</comment>
<keyword evidence="4" id="KW-0963">Cytoplasm</keyword>
<dbReference type="GO" id="GO:0005737">
    <property type="term" value="C:cytoplasm"/>
    <property type="evidence" value="ECO:0007669"/>
    <property type="project" value="UniProtKB-SubCell"/>
</dbReference>
<gene>
    <name evidence="10" type="primary">Mapk8ip1</name>
    <name evidence="10" type="ORF">PROCAF_R00038</name>
</gene>
<keyword evidence="5" id="KW-0597">Phosphoprotein</keyword>
<feature type="compositionally biased region" description="Polar residues" evidence="7">
    <location>
        <begin position="281"/>
        <end position="300"/>
    </location>
</feature>
<feature type="non-terminal residue" evidence="10">
    <location>
        <position position="1"/>
    </location>
</feature>
<feature type="domain" description="PID" evidence="8">
    <location>
        <begin position="548"/>
        <end position="684"/>
    </location>
</feature>
<feature type="compositionally biased region" description="Basic and acidic residues" evidence="7">
    <location>
        <begin position="168"/>
        <end position="180"/>
    </location>
</feature>
<dbReference type="GO" id="GO:0008432">
    <property type="term" value="F:JUN kinase binding"/>
    <property type="evidence" value="ECO:0007669"/>
    <property type="project" value="TreeGrafter"/>
</dbReference>
<dbReference type="Gene3D" id="2.30.29.30">
    <property type="entry name" value="Pleckstrin-homology domain (PH domain)/Phosphotyrosine-binding domain (PTB)"/>
    <property type="match status" value="1"/>
</dbReference>
<dbReference type="GO" id="GO:0046328">
    <property type="term" value="P:regulation of JNK cascade"/>
    <property type="evidence" value="ECO:0007669"/>
    <property type="project" value="InterPro"/>
</dbReference>
<dbReference type="CDD" id="cd11943">
    <property type="entry name" value="SH3_JIP1"/>
    <property type="match status" value="1"/>
</dbReference>
<sequence length="695" mass="77086">MAEREKGAASPPASSPFLGLHLASPPNFRLTHDISLEEFEDEDLSEITDECGISLHCKESLATRVSVMGMGRGIGMGRIGAFQSQMLKERARELSKLIAIQSELGGTRLQDLPDGSSQAQREQRGWVCVQLCSSPQDTLNNNSLGKKHSWQERVSRSSSPLKTGEQTPPHDHVCLSDEVNHQNSTTSTKDRGTSTESPCRRTAATQMAPACVASSQPPEKHQATSRAPPHGASVVVVTRGPEAHRDRIRYQTDVRLEATEEIYLTPVQKNSDPLETDKPFLSQSSENRMSISSDIDTSGYSALAGKTNPSISEEDEVLDYMSSPDKTNLPRASCGGGSGGSRPGHNLQRASVSSDTSALSYDSVKYTLVVDENVQLELVSLKQCYSGYSDESDSATVYDNCISSPYESAIGEEYEEDALKRDSVCLSEDSTPEADIHFSKKFLNVFMSGRARSSSAESFGLFSCMINGEEQEQTHRAVFRFVPRHADELELEVDDPLLVEVQAEDYWYEAYNMRTGDRGIFPAYYAIEVTKDPDHVTALAKSSDWVDQFRVKFLGSVQVPYHKGNDVLCAAMQKIATTRRLTVHFNPPSSCVLEISVRGVKIAVKADDSKEHSKVVNKCSHFFQLKNISFCGYHPKNNKYFGFITKHPADHRFACHVFVSEESTKPLAESVGRAFQQFYKEYVEYTCPTEDIYLE</sequence>
<dbReference type="Proteomes" id="UP000587587">
    <property type="component" value="Unassembled WGS sequence"/>
</dbReference>
<evidence type="ECO:0000256" key="1">
    <source>
        <dbReference type="ARBA" id="ARBA00004496"/>
    </source>
</evidence>
<dbReference type="InterPro" id="IPR006020">
    <property type="entry name" value="PTB/PI_dom"/>
</dbReference>
<dbReference type="EMBL" id="VZSE01007886">
    <property type="protein sequence ID" value="NWX60426.1"/>
    <property type="molecule type" value="Genomic_DNA"/>
</dbReference>
<dbReference type="InterPro" id="IPR047178">
    <property type="entry name" value="JIP1_scaffold"/>
</dbReference>
<proteinExistence type="inferred from homology"/>
<dbReference type="CDD" id="cd01212">
    <property type="entry name" value="PTB_JIP"/>
    <property type="match status" value="1"/>
</dbReference>
<comment type="similarity">
    <text evidence="2">Belongs to the JIP scaffold family.</text>
</comment>
<dbReference type="FunFam" id="2.30.29.30:FF:000108">
    <property type="entry name" value="C-Jun-amino-terminal kinase-interacting protein 1 isoform X2"/>
    <property type="match status" value="1"/>
</dbReference>
<evidence type="ECO:0000313" key="11">
    <source>
        <dbReference type="Proteomes" id="UP000587587"/>
    </source>
</evidence>
<reference evidence="10 11" key="1">
    <citation type="submission" date="2019-09" db="EMBL/GenBank/DDBJ databases">
        <title>Bird 10,000 Genomes (B10K) Project - Family phase.</title>
        <authorList>
            <person name="Zhang G."/>
        </authorList>
    </citation>
    <scope>NUCLEOTIDE SEQUENCE [LARGE SCALE GENOMIC DNA]</scope>
    <source>
        <strain evidence="10">B10K-UC-030-53</strain>
    </source>
</reference>
<dbReference type="PANTHER" id="PTHR47437:SF3">
    <property type="entry name" value="C-JUN-AMINO-TERMINAL KINASE-INTERACTING PROTEIN 1"/>
    <property type="match status" value="1"/>
</dbReference>
<dbReference type="InterPro" id="IPR011993">
    <property type="entry name" value="PH-like_dom_sf"/>
</dbReference>
<dbReference type="InterPro" id="IPR001452">
    <property type="entry name" value="SH3_domain"/>
</dbReference>
<accession>A0A7K6XMQ6</accession>
<protein>
    <submittedName>
        <fullName evidence="10">JIP1 protein</fullName>
    </submittedName>
</protein>
<keyword evidence="11" id="KW-1185">Reference proteome</keyword>
<evidence type="ECO:0000256" key="7">
    <source>
        <dbReference type="SAM" id="MobiDB-lite"/>
    </source>
</evidence>
<dbReference type="SUPFAM" id="SSF50729">
    <property type="entry name" value="PH domain-like"/>
    <property type="match status" value="1"/>
</dbReference>
<keyword evidence="3 6" id="KW-0728">SH3 domain</keyword>
<evidence type="ECO:0000256" key="3">
    <source>
        <dbReference type="ARBA" id="ARBA00022443"/>
    </source>
</evidence>
<dbReference type="AlphaFoldDB" id="A0A7K6XMQ6"/>
<dbReference type="SMART" id="SM00326">
    <property type="entry name" value="SH3"/>
    <property type="match status" value="1"/>
</dbReference>
<feature type="non-terminal residue" evidence="10">
    <location>
        <position position="695"/>
    </location>
</feature>
<dbReference type="PROSITE" id="PS50002">
    <property type="entry name" value="SH3"/>
    <property type="match status" value="1"/>
</dbReference>
<dbReference type="GO" id="GO:0007254">
    <property type="term" value="P:JNK cascade"/>
    <property type="evidence" value="ECO:0007669"/>
    <property type="project" value="TreeGrafter"/>
</dbReference>
<dbReference type="SMART" id="SM00462">
    <property type="entry name" value="PTB"/>
    <property type="match status" value="1"/>
</dbReference>
<dbReference type="PANTHER" id="PTHR47437">
    <property type="entry name" value="JNK-INTERACTING PROTEIN 1-LIKE PROTEIN"/>
    <property type="match status" value="1"/>
</dbReference>
<dbReference type="PROSITE" id="PS01179">
    <property type="entry name" value="PID"/>
    <property type="match status" value="1"/>
</dbReference>
<dbReference type="Gene3D" id="2.30.30.40">
    <property type="entry name" value="SH3 Domains"/>
    <property type="match status" value="1"/>
</dbReference>
<feature type="region of interest" description="Disordered" evidence="7">
    <location>
        <begin position="139"/>
        <end position="249"/>
    </location>
</feature>
<evidence type="ECO:0000256" key="4">
    <source>
        <dbReference type="ARBA" id="ARBA00022490"/>
    </source>
</evidence>
<dbReference type="Pfam" id="PF00640">
    <property type="entry name" value="PID"/>
    <property type="match status" value="1"/>
</dbReference>
<comment type="subcellular location">
    <subcellularLocation>
        <location evidence="1">Cytoplasm</location>
    </subcellularLocation>
</comment>
<feature type="compositionally biased region" description="Polar residues" evidence="7">
    <location>
        <begin position="156"/>
        <end position="166"/>
    </location>
</feature>